<evidence type="ECO:0000313" key="5">
    <source>
        <dbReference type="EMBL" id="OGI46160.1"/>
    </source>
</evidence>
<comment type="similarity">
    <text evidence="1">Belongs to the universal ribosomal protein uL13 family.</text>
</comment>
<dbReference type="GO" id="GO:0006412">
    <property type="term" value="P:translation"/>
    <property type="evidence" value="ECO:0007669"/>
    <property type="project" value="InterPro"/>
</dbReference>
<dbReference type="Proteomes" id="UP000176484">
    <property type="component" value="Unassembled WGS sequence"/>
</dbReference>
<keyword evidence="3" id="KW-0687">Ribonucleoprotein</keyword>
<gene>
    <name evidence="5" type="ORF">A2121_02560</name>
</gene>
<reference evidence="5 6" key="1">
    <citation type="journal article" date="2016" name="Nat. Commun.">
        <title>Thousands of microbial genomes shed light on interconnected biogeochemical processes in an aquifer system.</title>
        <authorList>
            <person name="Anantharaman K."/>
            <person name="Brown C.T."/>
            <person name="Hug L.A."/>
            <person name="Sharon I."/>
            <person name="Castelle C.J."/>
            <person name="Probst A.J."/>
            <person name="Thomas B.C."/>
            <person name="Singh A."/>
            <person name="Wilkins M.J."/>
            <person name="Karaoz U."/>
            <person name="Brodie E.L."/>
            <person name="Williams K.H."/>
            <person name="Hubbard S.S."/>
            <person name="Banfield J.F."/>
        </authorList>
    </citation>
    <scope>NUCLEOTIDE SEQUENCE [LARGE SCALE GENOMIC DNA]</scope>
</reference>
<dbReference type="SUPFAM" id="SSF52161">
    <property type="entry name" value="Ribosomal protein L13"/>
    <property type="match status" value="1"/>
</dbReference>
<dbReference type="EMBL" id="MFTD01000028">
    <property type="protein sequence ID" value="OGI46160.1"/>
    <property type="molecule type" value="Genomic_DNA"/>
</dbReference>
<sequence length="130" mass="14498">MKNAMKKTEATANKTTDSKTIDASGMALGRVASAVAMSLMGKTKATFERNKYSGFPVKVINASKLRITAKKLDEIFHTRYSGMRGGLRVLKGTETMEKKGLKELIKLATFQMLPDNKLRRVMMKHLTIED</sequence>
<dbReference type="PIRSF" id="PIRSF002181">
    <property type="entry name" value="Ribosomal_L13"/>
    <property type="match status" value="1"/>
</dbReference>
<comment type="caution">
    <text evidence="5">The sequence shown here is derived from an EMBL/GenBank/DDBJ whole genome shotgun (WGS) entry which is preliminary data.</text>
</comment>
<dbReference type="CDD" id="cd00392">
    <property type="entry name" value="Ribosomal_L13"/>
    <property type="match status" value="1"/>
</dbReference>
<evidence type="ECO:0000256" key="3">
    <source>
        <dbReference type="ARBA" id="ARBA00023274"/>
    </source>
</evidence>
<dbReference type="InterPro" id="IPR036899">
    <property type="entry name" value="Ribosomal_uL13_sf"/>
</dbReference>
<keyword evidence="2" id="KW-0689">Ribosomal protein</keyword>
<dbReference type="GO" id="GO:0017148">
    <property type="term" value="P:negative regulation of translation"/>
    <property type="evidence" value="ECO:0007669"/>
    <property type="project" value="TreeGrafter"/>
</dbReference>
<organism evidence="5 6">
    <name type="scientific">Candidatus Nomurabacteria bacterium GWB1_40_6</name>
    <dbReference type="NCBI Taxonomy" id="1801727"/>
    <lineage>
        <taxon>Bacteria</taxon>
        <taxon>Candidatus Nomuraibacteriota</taxon>
    </lineage>
</organism>
<evidence type="ECO:0000256" key="1">
    <source>
        <dbReference type="ARBA" id="ARBA00006227"/>
    </source>
</evidence>
<dbReference type="GO" id="GO:1990904">
    <property type="term" value="C:ribonucleoprotein complex"/>
    <property type="evidence" value="ECO:0007669"/>
    <property type="project" value="UniProtKB-KW"/>
</dbReference>
<dbReference type="Pfam" id="PF00572">
    <property type="entry name" value="Ribosomal_L13"/>
    <property type="match status" value="1"/>
</dbReference>
<accession>A0A1F6TM04</accession>
<evidence type="ECO:0000256" key="2">
    <source>
        <dbReference type="ARBA" id="ARBA00022980"/>
    </source>
</evidence>
<dbReference type="InterPro" id="IPR005822">
    <property type="entry name" value="Ribosomal_uL13"/>
</dbReference>
<dbReference type="GO" id="GO:0003729">
    <property type="term" value="F:mRNA binding"/>
    <property type="evidence" value="ECO:0007669"/>
    <property type="project" value="TreeGrafter"/>
</dbReference>
<dbReference type="GO" id="GO:0005840">
    <property type="term" value="C:ribosome"/>
    <property type="evidence" value="ECO:0007669"/>
    <property type="project" value="UniProtKB-KW"/>
</dbReference>
<protein>
    <recommendedName>
        <fullName evidence="4">50S ribosomal protein L13</fullName>
    </recommendedName>
</protein>
<dbReference type="Gene3D" id="3.90.1180.10">
    <property type="entry name" value="Ribosomal protein L13"/>
    <property type="match status" value="1"/>
</dbReference>
<dbReference type="AlphaFoldDB" id="A0A1F6TM04"/>
<dbReference type="InterPro" id="IPR005823">
    <property type="entry name" value="Ribosomal_uL13_bac-type"/>
</dbReference>
<evidence type="ECO:0000313" key="6">
    <source>
        <dbReference type="Proteomes" id="UP000176484"/>
    </source>
</evidence>
<evidence type="ECO:0000256" key="4">
    <source>
        <dbReference type="ARBA" id="ARBA00035499"/>
    </source>
</evidence>
<dbReference type="GO" id="GO:0003735">
    <property type="term" value="F:structural constituent of ribosome"/>
    <property type="evidence" value="ECO:0007669"/>
    <property type="project" value="InterPro"/>
</dbReference>
<name>A0A1F6TM04_9BACT</name>
<dbReference type="PANTHER" id="PTHR11545">
    <property type="entry name" value="RIBOSOMAL PROTEIN L13"/>
    <property type="match status" value="1"/>
</dbReference>
<proteinExistence type="inferred from homology"/>
<dbReference type="PANTHER" id="PTHR11545:SF2">
    <property type="entry name" value="LARGE RIBOSOMAL SUBUNIT PROTEIN UL13M"/>
    <property type="match status" value="1"/>
</dbReference>